<organism evidence="2 3">
    <name type="scientific">Anaerotalea alkaliphila</name>
    <dbReference type="NCBI Taxonomy" id="2662126"/>
    <lineage>
        <taxon>Bacteria</taxon>
        <taxon>Bacillati</taxon>
        <taxon>Bacillota</taxon>
        <taxon>Clostridia</taxon>
        <taxon>Eubacteriales</taxon>
        <taxon>Anaerotalea</taxon>
    </lineage>
</organism>
<gene>
    <name evidence="2" type="ORF">GXN74_03830</name>
</gene>
<dbReference type="EMBL" id="JAAEEH010000007">
    <property type="protein sequence ID" value="NDL66876.1"/>
    <property type="molecule type" value="Genomic_DNA"/>
</dbReference>
<accession>A0A7X5HUE0</accession>
<sequence>MNTLNGLLDDMEAYLEECKSIPFSSKAMVNMEIVYEFLSDFRVKLPEEVRRAAKLLDEEEKILADAREAARKMTKEAEVMVRQLIDENEIKKMAEEQARAIIEDAQQTAYEIQKGTYGYVDEVLANFQDVIAETLNSCNSRYRQFEEYAKNQIGVLEENRQQLQNKK</sequence>
<dbReference type="Proteomes" id="UP000461585">
    <property type="component" value="Unassembled WGS sequence"/>
</dbReference>
<evidence type="ECO:0000256" key="1">
    <source>
        <dbReference type="SAM" id="Coils"/>
    </source>
</evidence>
<dbReference type="AlphaFoldDB" id="A0A7X5HUE0"/>
<dbReference type="RefSeq" id="WP_162369605.1">
    <property type="nucleotide sequence ID" value="NZ_JAAEEH010000007.1"/>
</dbReference>
<evidence type="ECO:0000313" key="2">
    <source>
        <dbReference type="EMBL" id="NDL66876.1"/>
    </source>
</evidence>
<comment type="caution">
    <text evidence="2">The sequence shown here is derived from an EMBL/GenBank/DDBJ whole genome shotgun (WGS) entry which is preliminary data.</text>
</comment>
<proteinExistence type="predicted"/>
<keyword evidence="1" id="KW-0175">Coiled coil</keyword>
<keyword evidence="3" id="KW-1185">Reference proteome</keyword>
<name>A0A7X5HUE0_9FIRM</name>
<reference evidence="2 3" key="1">
    <citation type="submission" date="2020-01" db="EMBL/GenBank/DDBJ databases">
        <title>Anaeroalcalibacter tamaniensis gen. nov., sp. nov., moderately halophilic strictly anaerobic fermenter bacterium from mud volcano of Taman peninsula.</title>
        <authorList>
            <person name="Frolova A."/>
            <person name="Merkel A.Y."/>
            <person name="Slobodkin A.I."/>
        </authorList>
    </citation>
    <scope>NUCLEOTIDE SEQUENCE [LARGE SCALE GENOMIC DNA]</scope>
    <source>
        <strain evidence="2 3">F-3ap</strain>
    </source>
</reference>
<protein>
    <submittedName>
        <fullName evidence="2">ATP synthase F0 subunit B</fullName>
    </submittedName>
</protein>
<feature type="coiled-coil region" evidence="1">
    <location>
        <begin position="49"/>
        <end position="83"/>
    </location>
</feature>
<evidence type="ECO:0000313" key="3">
    <source>
        <dbReference type="Proteomes" id="UP000461585"/>
    </source>
</evidence>